<protein>
    <submittedName>
        <fullName evidence="5">LacI family transcriptional regulator</fullName>
    </submittedName>
</protein>
<dbReference type="GO" id="GO:0000976">
    <property type="term" value="F:transcription cis-regulatory region binding"/>
    <property type="evidence" value="ECO:0007669"/>
    <property type="project" value="TreeGrafter"/>
</dbReference>
<dbReference type="PANTHER" id="PTHR30146">
    <property type="entry name" value="LACI-RELATED TRANSCRIPTIONAL REPRESSOR"/>
    <property type="match status" value="1"/>
</dbReference>
<evidence type="ECO:0000256" key="1">
    <source>
        <dbReference type="ARBA" id="ARBA00023015"/>
    </source>
</evidence>
<dbReference type="InterPro" id="IPR046335">
    <property type="entry name" value="LacI/GalR-like_sensor"/>
</dbReference>
<dbReference type="PROSITE" id="PS50932">
    <property type="entry name" value="HTH_LACI_2"/>
    <property type="match status" value="1"/>
</dbReference>
<dbReference type="Pfam" id="PF13377">
    <property type="entry name" value="Peripla_BP_3"/>
    <property type="match status" value="1"/>
</dbReference>
<gene>
    <name evidence="5" type="ORF">M3I41_04080</name>
</gene>
<keyword evidence="2" id="KW-0238">DNA-binding</keyword>
<dbReference type="InterPro" id="IPR010982">
    <property type="entry name" value="Lambda_DNA-bd_dom_sf"/>
</dbReference>
<evidence type="ECO:0000259" key="4">
    <source>
        <dbReference type="PROSITE" id="PS50932"/>
    </source>
</evidence>
<dbReference type="Gene3D" id="1.10.260.40">
    <property type="entry name" value="lambda repressor-like DNA-binding domains"/>
    <property type="match status" value="1"/>
</dbReference>
<keyword evidence="3" id="KW-0804">Transcription</keyword>
<dbReference type="GO" id="GO:0003700">
    <property type="term" value="F:DNA-binding transcription factor activity"/>
    <property type="evidence" value="ECO:0007669"/>
    <property type="project" value="TreeGrafter"/>
</dbReference>
<dbReference type="Proteomes" id="UP000830236">
    <property type="component" value="Chromosome"/>
</dbReference>
<evidence type="ECO:0000313" key="6">
    <source>
        <dbReference type="Proteomes" id="UP000830236"/>
    </source>
</evidence>
<dbReference type="KEGG" id="agh:M3I41_04080"/>
<dbReference type="Gene3D" id="3.40.50.2300">
    <property type="match status" value="2"/>
</dbReference>
<evidence type="ECO:0000313" key="5">
    <source>
        <dbReference type="EMBL" id="UQF80448.1"/>
    </source>
</evidence>
<name>A0A9E7D7B1_9ACTO</name>
<feature type="domain" description="HTH lacI-type" evidence="4">
    <location>
        <begin position="6"/>
        <end position="58"/>
    </location>
</feature>
<dbReference type="SUPFAM" id="SSF47413">
    <property type="entry name" value="lambda repressor-like DNA-binding domains"/>
    <property type="match status" value="1"/>
</dbReference>
<organism evidence="5 6">
    <name type="scientific">Actinomyces graevenitzii</name>
    <dbReference type="NCBI Taxonomy" id="55565"/>
    <lineage>
        <taxon>Bacteria</taxon>
        <taxon>Bacillati</taxon>
        <taxon>Actinomycetota</taxon>
        <taxon>Actinomycetes</taxon>
        <taxon>Actinomycetales</taxon>
        <taxon>Actinomycetaceae</taxon>
        <taxon>Actinomyces</taxon>
    </lineage>
</organism>
<sequence>MSKQRTRMTDIAARAQVSTATVSRVFNGVGQVSEATRAKVLTAIDELGYERPVLELTSRLPNVGVILPELTNPIFAAFAHNLQNAIAASGGVAMLRSQTPGATSELDHLESLIAHDVDGIIFVSGRHADYLGDLNRYQDLTDRRIPFVTINGARPEIAAPDFSTGDAAGIRAAIGHLAQLGHSNIALLTGRSHVVPSARKLAAFREVMDELFDVENPLTAETFYTYEAAAAATGPLIRAGATAVVCGSDVQALGVIRALRDAGLSVPDDVSVVGYDDTFLMSHVDPALTTVRQPVNAITNAAVQTLFDAIGSARTLVHEDYVYNPDLVVRSSTAPMRPRS</sequence>
<dbReference type="SMART" id="SM00354">
    <property type="entry name" value="HTH_LACI"/>
    <property type="match status" value="1"/>
</dbReference>
<keyword evidence="1" id="KW-0805">Transcription regulation</keyword>
<proteinExistence type="predicted"/>
<dbReference type="AlphaFoldDB" id="A0A9E7D7B1"/>
<dbReference type="InterPro" id="IPR028082">
    <property type="entry name" value="Peripla_BP_I"/>
</dbReference>
<dbReference type="InterPro" id="IPR000843">
    <property type="entry name" value="HTH_LacI"/>
</dbReference>
<dbReference type="SUPFAM" id="SSF53822">
    <property type="entry name" value="Periplasmic binding protein-like I"/>
    <property type="match status" value="1"/>
</dbReference>
<dbReference type="EMBL" id="CP097095">
    <property type="protein sequence ID" value="UQF80448.1"/>
    <property type="molecule type" value="Genomic_DNA"/>
</dbReference>
<evidence type="ECO:0000256" key="2">
    <source>
        <dbReference type="ARBA" id="ARBA00023125"/>
    </source>
</evidence>
<evidence type="ECO:0000256" key="3">
    <source>
        <dbReference type="ARBA" id="ARBA00023163"/>
    </source>
</evidence>
<accession>A0A9E7D7B1</accession>
<dbReference type="PANTHER" id="PTHR30146:SF153">
    <property type="entry name" value="LACTOSE OPERON REPRESSOR"/>
    <property type="match status" value="1"/>
</dbReference>
<dbReference type="CDD" id="cd01392">
    <property type="entry name" value="HTH_LacI"/>
    <property type="match status" value="1"/>
</dbReference>
<reference evidence="5" key="1">
    <citation type="submission" date="2022-05" db="EMBL/GenBank/DDBJ databases">
        <title>Using nanopore sequencing to obtain complete genomes from saliva samples.</title>
        <authorList>
            <person name="Baker J.L."/>
        </authorList>
    </citation>
    <scope>NUCLEOTIDE SEQUENCE</scope>
    <source>
        <strain evidence="5">JCVI-JB-Ag32</strain>
    </source>
</reference>
<dbReference type="Pfam" id="PF00356">
    <property type="entry name" value="LacI"/>
    <property type="match status" value="1"/>
</dbReference>